<feature type="transmembrane region" description="Helical" evidence="1">
    <location>
        <begin position="46"/>
        <end position="69"/>
    </location>
</feature>
<keyword evidence="3" id="KW-1185">Reference proteome</keyword>
<accession>A0A154W8L6</accession>
<dbReference type="Pfam" id="PF07330">
    <property type="entry name" value="DUF1467"/>
    <property type="match status" value="1"/>
</dbReference>
<reference evidence="2 3" key="1">
    <citation type="submission" date="2015-12" db="EMBL/GenBank/DDBJ databases">
        <title>Genome sequence of Oceanibaculum pacificum MCCC 1A02656.</title>
        <authorList>
            <person name="Lu L."/>
            <person name="Lai Q."/>
            <person name="Shao Z."/>
            <person name="Qian P."/>
        </authorList>
    </citation>
    <scope>NUCLEOTIDE SEQUENCE [LARGE SCALE GENOMIC DNA]</scope>
    <source>
        <strain evidence="2 3">MCCC 1A02656</strain>
    </source>
</reference>
<evidence type="ECO:0000313" key="2">
    <source>
        <dbReference type="EMBL" id="KZD09851.1"/>
    </source>
</evidence>
<proteinExistence type="predicted"/>
<dbReference type="Proteomes" id="UP000076400">
    <property type="component" value="Unassembled WGS sequence"/>
</dbReference>
<comment type="caution">
    <text evidence="2">The sequence shown here is derived from an EMBL/GenBank/DDBJ whole genome shotgun (WGS) entry which is preliminary data.</text>
</comment>
<dbReference type="InterPro" id="IPR009935">
    <property type="entry name" value="DUF1467"/>
</dbReference>
<keyword evidence="1" id="KW-0472">Membrane</keyword>
<evidence type="ECO:0000256" key="1">
    <source>
        <dbReference type="SAM" id="Phobius"/>
    </source>
</evidence>
<feature type="transmembrane region" description="Helical" evidence="1">
    <location>
        <begin position="6"/>
        <end position="26"/>
    </location>
</feature>
<dbReference type="RefSeq" id="WP_067554321.1">
    <property type="nucleotide sequence ID" value="NZ_LPXN01000094.1"/>
</dbReference>
<keyword evidence="1" id="KW-1133">Transmembrane helix</keyword>
<evidence type="ECO:0008006" key="4">
    <source>
        <dbReference type="Google" id="ProtNLM"/>
    </source>
</evidence>
<evidence type="ECO:0000313" key="3">
    <source>
        <dbReference type="Proteomes" id="UP000076400"/>
    </source>
</evidence>
<dbReference type="EMBL" id="LPXN01000094">
    <property type="protein sequence ID" value="KZD09851.1"/>
    <property type="molecule type" value="Genomic_DNA"/>
</dbReference>
<sequence length="77" mass="8556">MYWTSGIVVFVIVWWLVFFMMLPVGVKIPEQPGEGHATSAPEKPMLLKKALITTGIAIVVTGLIFMVILSDYLSFRG</sequence>
<dbReference type="AlphaFoldDB" id="A0A154W8L6"/>
<organism evidence="2 3">
    <name type="scientific">Oceanibaculum pacificum</name>
    <dbReference type="NCBI Taxonomy" id="580166"/>
    <lineage>
        <taxon>Bacteria</taxon>
        <taxon>Pseudomonadati</taxon>
        <taxon>Pseudomonadota</taxon>
        <taxon>Alphaproteobacteria</taxon>
        <taxon>Rhodospirillales</taxon>
        <taxon>Oceanibaculaceae</taxon>
        <taxon>Oceanibaculum</taxon>
    </lineage>
</organism>
<dbReference type="STRING" id="580166.AUP43_01345"/>
<protein>
    <recommendedName>
        <fullName evidence="4">DUF1467 domain-containing protein</fullName>
    </recommendedName>
</protein>
<gene>
    <name evidence="2" type="ORF">AUP43_01345</name>
</gene>
<name>A0A154W8L6_9PROT</name>
<keyword evidence="1" id="KW-0812">Transmembrane</keyword>
<dbReference type="OrthoDB" id="9804637at2"/>